<dbReference type="Pfam" id="PF01263">
    <property type="entry name" value="Aldose_epim"/>
    <property type="match status" value="1"/>
</dbReference>
<evidence type="ECO:0000256" key="5">
    <source>
        <dbReference type="ARBA" id="ARBA00014165"/>
    </source>
</evidence>
<evidence type="ECO:0000313" key="13">
    <source>
        <dbReference type="Proteomes" id="UP000574769"/>
    </source>
</evidence>
<comment type="catalytic activity">
    <reaction evidence="1 8">
        <text>alpha-D-glucose = beta-D-glucose</text>
        <dbReference type="Rhea" id="RHEA:10264"/>
        <dbReference type="ChEBI" id="CHEBI:15903"/>
        <dbReference type="ChEBI" id="CHEBI:17925"/>
        <dbReference type="EC" id="5.1.3.3"/>
    </reaction>
</comment>
<name>A0A7W7F0X4_9SPHN</name>
<keyword evidence="11" id="KW-0732">Signal</keyword>
<evidence type="ECO:0000256" key="11">
    <source>
        <dbReference type="SAM" id="SignalP"/>
    </source>
</evidence>
<comment type="similarity">
    <text evidence="3 8">Belongs to the aldose epimerase family.</text>
</comment>
<feature type="active site" description="Proton acceptor" evidence="9">
    <location>
        <position position="322"/>
    </location>
</feature>
<evidence type="ECO:0000256" key="9">
    <source>
        <dbReference type="PIRSR" id="PIRSR005096-1"/>
    </source>
</evidence>
<dbReference type="InterPro" id="IPR008183">
    <property type="entry name" value="Aldose_1/G6P_1-epimerase"/>
</dbReference>
<protein>
    <recommendedName>
        <fullName evidence="5 8">Aldose 1-epimerase</fullName>
        <ecNumber evidence="4 8">5.1.3.3</ecNumber>
    </recommendedName>
</protein>
<dbReference type="PROSITE" id="PS00545">
    <property type="entry name" value="ALDOSE_1_EPIMERASE"/>
    <property type="match status" value="1"/>
</dbReference>
<accession>A0A7W7F0X4</accession>
<dbReference type="GO" id="GO:0006006">
    <property type="term" value="P:glucose metabolic process"/>
    <property type="evidence" value="ECO:0007669"/>
    <property type="project" value="TreeGrafter"/>
</dbReference>
<evidence type="ECO:0000256" key="1">
    <source>
        <dbReference type="ARBA" id="ARBA00001614"/>
    </source>
</evidence>
<evidence type="ECO:0000256" key="8">
    <source>
        <dbReference type="PIRNR" id="PIRNR005096"/>
    </source>
</evidence>
<dbReference type="GO" id="GO:0030246">
    <property type="term" value="F:carbohydrate binding"/>
    <property type="evidence" value="ECO:0007669"/>
    <property type="project" value="InterPro"/>
</dbReference>
<feature type="chain" id="PRO_5031388962" description="Aldose 1-epimerase" evidence="11">
    <location>
        <begin position="18"/>
        <end position="368"/>
    </location>
</feature>
<feature type="active site" description="Proton donor" evidence="9">
    <location>
        <position position="186"/>
    </location>
</feature>
<gene>
    <name evidence="12" type="ORF">GGQ96_002961</name>
</gene>
<evidence type="ECO:0000256" key="7">
    <source>
        <dbReference type="ARBA" id="ARBA00023277"/>
    </source>
</evidence>
<dbReference type="GO" id="GO:0033499">
    <property type="term" value="P:galactose catabolic process via UDP-galactose, Leloir pathway"/>
    <property type="evidence" value="ECO:0007669"/>
    <property type="project" value="TreeGrafter"/>
</dbReference>
<evidence type="ECO:0000256" key="2">
    <source>
        <dbReference type="ARBA" id="ARBA00005028"/>
    </source>
</evidence>
<dbReference type="InterPro" id="IPR018052">
    <property type="entry name" value="Ald1_epimerase_CS"/>
</dbReference>
<dbReference type="InterPro" id="IPR047215">
    <property type="entry name" value="Galactose_mutarotase-like"/>
</dbReference>
<comment type="pathway">
    <text evidence="2 8">Carbohydrate metabolism; hexose metabolism.</text>
</comment>
<feature type="signal peptide" evidence="11">
    <location>
        <begin position="1"/>
        <end position="17"/>
    </location>
</feature>
<comment type="caution">
    <text evidence="12">The sequence shown here is derived from an EMBL/GenBank/DDBJ whole genome shotgun (WGS) entry which is preliminary data.</text>
</comment>
<dbReference type="SUPFAM" id="SSF74650">
    <property type="entry name" value="Galactose mutarotase-like"/>
    <property type="match status" value="1"/>
</dbReference>
<dbReference type="CDD" id="cd09019">
    <property type="entry name" value="galactose_mutarotase_like"/>
    <property type="match status" value="1"/>
</dbReference>
<dbReference type="InterPro" id="IPR011013">
    <property type="entry name" value="Gal_mutarotase_sf_dom"/>
</dbReference>
<dbReference type="InterPro" id="IPR015443">
    <property type="entry name" value="Aldose_1-epimerase"/>
</dbReference>
<dbReference type="GO" id="GO:0005737">
    <property type="term" value="C:cytoplasm"/>
    <property type="evidence" value="ECO:0007669"/>
    <property type="project" value="TreeGrafter"/>
</dbReference>
<dbReference type="EMBL" id="JACHNY010000006">
    <property type="protein sequence ID" value="MBB4618815.1"/>
    <property type="molecule type" value="Genomic_DNA"/>
</dbReference>
<evidence type="ECO:0000313" key="12">
    <source>
        <dbReference type="EMBL" id="MBB4618815.1"/>
    </source>
</evidence>
<dbReference type="Proteomes" id="UP000574769">
    <property type="component" value="Unassembled WGS sequence"/>
</dbReference>
<dbReference type="NCBIfam" id="NF008277">
    <property type="entry name" value="PRK11055.1"/>
    <property type="match status" value="1"/>
</dbReference>
<evidence type="ECO:0000256" key="6">
    <source>
        <dbReference type="ARBA" id="ARBA00023235"/>
    </source>
</evidence>
<feature type="binding site" evidence="10">
    <location>
        <begin position="186"/>
        <end position="188"/>
    </location>
    <ligand>
        <name>beta-D-galactose</name>
        <dbReference type="ChEBI" id="CHEBI:27667"/>
    </ligand>
</feature>
<proteinExistence type="inferred from homology"/>
<dbReference type="AlphaFoldDB" id="A0A7W7F0X4"/>
<organism evidence="12 13">
    <name type="scientific">Sphingomonas abaci</name>
    <dbReference type="NCBI Taxonomy" id="237611"/>
    <lineage>
        <taxon>Bacteria</taxon>
        <taxon>Pseudomonadati</taxon>
        <taxon>Pseudomonadota</taxon>
        <taxon>Alphaproteobacteria</taxon>
        <taxon>Sphingomonadales</taxon>
        <taxon>Sphingomonadaceae</taxon>
        <taxon>Sphingomonas</taxon>
    </lineage>
</organism>
<evidence type="ECO:0000256" key="4">
    <source>
        <dbReference type="ARBA" id="ARBA00013185"/>
    </source>
</evidence>
<keyword evidence="6 8" id="KW-0413">Isomerase</keyword>
<keyword evidence="13" id="KW-1185">Reference proteome</keyword>
<dbReference type="PANTHER" id="PTHR10091">
    <property type="entry name" value="ALDOSE-1-EPIMERASE"/>
    <property type="match status" value="1"/>
</dbReference>
<sequence>MHNLLILAAAVSTPAPASPPAGDIVTLRNANGMTVRLLRQGAIVMAIEAPDRQGRMANVVLGYPRAADYRAKVRKNGFGATIGRYAGRIAGAEFTIDGKRVALVANDGRNALHGGGAQGFDTVDWQVSRTADGRAATFTLVSPDGFQHFPGRLTVTVTYRLAADNALHIDYRARTTRPTALNLTNHSYFNLAGEASGSVYRQWLQLAATRAIVTDPAGIPTGALASVAGTPLDFRCPRPIGAALADPRPPVTARGYNHGWLFDKPVGRLAPVARLVDPVSGRTLTVETTEPSMQVYTGGYIDGQDSGPGGHVYQPGDGVALESQHVSDSPNQPRFPTTILRPGQLYRQTTIWRFGTDSHAVSDCRALG</sequence>
<dbReference type="UniPathway" id="UPA00242"/>
<evidence type="ECO:0000256" key="10">
    <source>
        <dbReference type="PIRSR" id="PIRSR005096-3"/>
    </source>
</evidence>
<dbReference type="Gene3D" id="2.70.98.10">
    <property type="match status" value="1"/>
</dbReference>
<reference evidence="12 13" key="1">
    <citation type="submission" date="2020-08" db="EMBL/GenBank/DDBJ databases">
        <title>Genomic Encyclopedia of Type Strains, Phase IV (KMG-IV): sequencing the most valuable type-strain genomes for metagenomic binning, comparative biology and taxonomic classification.</title>
        <authorList>
            <person name="Goeker M."/>
        </authorList>
    </citation>
    <scope>NUCLEOTIDE SEQUENCE [LARGE SCALE GENOMIC DNA]</scope>
    <source>
        <strain evidence="12 13">DSM 15867</strain>
    </source>
</reference>
<dbReference type="GO" id="GO:0004034">
    <property type="term" value="F:aldose 1-epimerase activity"/>
    <property type="evidence" value="ECO:0007669"/>
    <property type="project" value="UniProtKB-EC"/>
</dbReference>
<dbReference type="EC" id="5.1.3.3" evidence="4 8"/>
<dbReference type="PIRSF" id="PIRSF005096">
    <property type="entry name" value="GALM"/>
    <property type="match status" value="1"/>
</dbReference>
<dbReference type="PANTHER" id="PTHR10091:SF0">
    <property type="entry name" value="GALACTOSE MUTAROTASE"/>
    <property type="match status" value="1"/>
</dbReference>
<dbReference type="InterPro" id="IPR014718">
    <property type="entry name" value="GH-type_carb-bd"/>
</dbReference>
<dbReference type="RefSeq" id="WP_221239989.1">
    <property type="nucleotide sequence ID" value="NZ_JACHNY010000006.1"/>
</dbReference>
<evidence type="ECO:0000256" key="3">
    <source>
        <dbReference type="ARBA" id="ARBA00006206"/>
    </source>
</evidence>
<keyword evidence="7 8" id="KW-0119">Carbohydrate metabolism</keyword>